<sequence>MPHEVQPPDVDIAVYDDQGNNVAGFLEDTTLVNTQAVQMIMKSRKLKPKRQELSIQEIDSLTAEFIAQDVQHCQPHEDLLATIQAMVDLFLMVFAHGIYFDPVKIEMLIPGGFPNKRLRTHSCYGVILISNASPKPMQYQSSSTIPALLRT</sequence>
<protein>
    <submittedName>
        <fullName evidence="1">Uncharacterized protein</fullName>
    </submittedName>
</protein>
<evidence type="ECO:0000313" key="2">
    <source>
        <dbReference type="Proteomes" id="UP001163321"/>
    </source>
</evidence>
<name>A0ACC0W9T1_9STRA</name>
<accession>A0ACC0W9T1</accession>
<dbReference type="EMBL" id="CM047582">
    <property type="protein sequence ID" value="KAI9915519.1"/>
    <property type="molecule type" value="Genomic_DNA"/>
</dbReference>
<organism evidence="1 2">
    <name type="scientific">Peronosclerospora sorghi</name>
    <dbReference type="NCBI Taxonomy" id="230839"/>
    <lineage>
        <taxon>Eukaryota</taxon>
        <taxon>Sar</taxon>
        <taxon>Stramenopiles</taxon>
        <taxon>Oomycota</taxon>
        <taxon>Peronosporomycetes</taxon>
        <taxon>Peronosporales</taxon>
        <taxon>Peronosporaceae</taxon>
        <taxon>Peronosclerospora</taxon>
    </lineage>
</organism>
<gene>
    <name evidence="1" type="ORF">PsorP6_007469</name>
</gene>
<reference evidence="1 2" key="1">
    <citation type="journal article" date="2022" name="bioRxiv">
        <title>The genome of the oomycete Peronosclerospora sorghi, a cosmopolitan pathogen of maize and sorghum, is inflated with dispersed pseudogenes.</title>
        <authorList>
            <person name="Fletcher K."/>
            <person name="Martin F."/>
            <person name="Isakeit T."/>
            <person name="Cavanaugh K."/>
            <person name="Magill C."/>
            <person name="Michelmore R."/>
        </authorList>
    </citation>
    <scope>NUCLEOTIDE SEQUENCE [LARGE SCALE GENOMIC DNA]</scope>
    <source>
        <strain evidence="1">P6</strain>
    </source>
</reference>
<comment type="caution">
    <text evidence="1">The sequence shown here is derived from an EMBL/GenBank/DDBJ whole genome shotgun (WGS) entry which is preliminary data.</text>
</comment>
<dbReference type="Proteomes" id="UP001163321">
    <property type="component" value="Chromosome 3"/>
</dbReference>
<keyword evidence="2" id="KW-1185">Reference proteome</keyword>
<evidence type="ECO:0000313" key="1">
    <source>
        <dbReference type="EMBL" id="KAI9915519.1"/>
    </source>
</evidence>
<proteinExistence type="predicted"/>